<reference evidence="4 5" key="1">
    <citation type="journal article" date="2015" name="Genome Announc.">
        <title>Expanding the biotechnology potential of lactobacilli through comparative genomics of 213 strains and associated genera.</title>
        <authorList>
            <person name="Sun Z."/>
            <person name="Harris H.M."/>
            <person name="McCann A."/>
            <person name="Guo C."/>
            <person name="Argimon S."/>
            <person name="Zhang W."/>
            <person name="Yang X."/>
            <person name="Jeffery I.B."/>
            <person name="Cooney J.C."/>
            <person name="Kagawa T.F."/>
            <person name="Liu W."/>
            <person name="Song Y."/>
            <person name="Salvetti E."/>
            <person name="Wrobel A."/>
            <person name="Rasinkangas P."/>
            <person name="Parkhill J."/>
            <person name="Rea M.C."/>
            <person name="O'Sullivan O."/>
            <person name="Ritari J."/>
            <person name="Douillard F.P."/>
            <person name="Paul Ross R."/>
            <person name="Yang R."/>
            <person name="Briner A.E."/>
            <person name="Felis G.E."/>
            <person name="de Vos W.M."/>
            <person name="Barrangou R."/>
            <person name="Klaenhammer T.R."/>
            <person name="Caufield P.W."/>
            <person name="Cui Y."/>
            <person name="Zhang H."/>
            <person name="O'Toole P.W."/>
        </authorList>
    </citation>
    <scope>NUCLEOTIDE SEQUENCE [LARGE SCALE GENOMIC DNA]</scope>
    <source>
        <strain evidence="4 5">DSM 19971</strain>
    </source>
</reference>
<keyword evidence="1" id="KW-0175">Coiled coil</keyword>
<dbReference type="RefSeq" id="WP_057735917.1">
    <property type="nucleotide sequence ID" value="NZ_AZEG01000003.1"/>
</dbReference>
<dbReference type="Proteomes" id="UP000051155">
    <property type="component" value="Unassembled WGS sequence"/>
</dbReference>
<keyword evidence="2" id="KW-1133">Transmembrane helix</keyword>
<dbReference type="SUPFAM" id="SSF52540">
    <property type="entry name" value="P-loop containing nucleoside triphosphate hydrolases"/>
    <property type="match status" value="1"/>
</dbReference>
<dbReference type="STRING" id="1423812.FD20_GL001304"/>
<organism evidence="4 5">
    <name type="scientific">Liquorilactobacillus uvarum DSM 19971</name>
    <dbReference type="NCBI Taxonomy" id="1423812"/>
    <lineage>
        <taxon>Bacteria</taxon>
        <taxon>Bacillati</taxon>
        <taxon>Bacillota</taxon>
        <taxon>Bacilli</taxon>
        <taxon>Lactobacillales</taxon>
        <taxon>Lactobacillaceae</taxon>
        <taxon>Liquorilactobacillus</taxon>
    </lineage>
</organism>
<dbReference type="InterPro" id="IPR027417">
    <property type="entry name" value="P-loop_NTPase"/>
</dbReference>
<feature type="coiled-coil region" evidence="1">
    <location>
        <begin position="644"/>
        <end position="708"/>
    </location>
</feature>
<dbReference type="PANTHER" id="PTHR41259">
    <property type="entry name" value="DOUBLE-STRAND BREAK REPAIR RAD50 ATPASE, PUTATIVE-RELATED"/>
    <property type="match status" value="1"/>
</dbReference>
<evidence type="ECO:0000256" key="1">
    <source>
        <dbReference type="SAM" id="Coils"/>
    </source>
</evidence>
<sequence length="856" mass="100013">MKIIAVKIYGFGKWSDTSFDLNKKLKFIYGNNEAGKTTLKSFITSILFGFATKRNPFAQYYPKDGSKYGGYLKVDTVDGEFIIERIDGSHGGKLKITNVQTDQIWPESFLEKWLGPVTLRIFNEIYCFDQDSLHQIGLLKPDELEKSLLSVGTSGSQKVFEIQEKFQKKADELYKPSGRVPILNKLLKQYKQQKQAVDETRAKTGLFNELTQDIREKEENKKQLEAKIKKNENELAKLQKAKNLWPVYKEYQKLNKQNNLNFSESKISVEEYRAVEERKLTIDSERKMLQLVEDKIRSLVDENQQLETEDLSYFNLHEDEFENVFQIIDQSSGITQRLKQLRDRLKVLTEERNQLTLKHRWQDKDLQAFSKMDIKRLLFLLQQNKLNSDEVEHDATLARRRQSTREKVEHPFSLVGICAALLLIIGVFIVPSTLIKSLFAVCVLVEGIVMLSKYFSKAKSSKQKFIANGTSAAEIMKILEDAGCQLSLKELQADQMDLERWSELTEKISEFRMHLTEVEKKLTVIKEQTFFCEKKLELSVDPLQRIEQLQTYQRRISPLVRARQEHERVVAYYEEEKKKRIDKVRVLSEEMNRKIEVYGSNGITDFEKKYALHREQLSDNVKLTSLKTQIDLQTMEILEKKQSLSNLELDYSTLSKTIESAKKELNKLIADITEEKVRLEQMGQYDKLQIMEQELTNLQTEIIEQSENWVAFNATKEWLKRILELSSQNSLPEVIQLAEKYFSRLTEDHFKKILFSKGRLKLVSNRKINFEVGELSRATTEQLYIALRFAFIVKANEKYRLPLVVDDAFVNFDSQRKKSMLSLIREISNEIQVLCFTVDIEPFYDKVSEREILMIG</sequence>
<name>A0A0R1Q2B7_9LACO</name>
<proteinExistence type="predicted"/>
<protein>
    <recommendedName>
        <fullName evidence="3">YhaN AAA domain-containing protein</fullName>
    </recommendedName>
</protein>
<evidence type="ECO:0000259" key="3">
    <source>
        <dbReference type="Pfam" id="PF13514"/>
    </source>
</evidence>
<keyword evidence="2" id="KW-0812">Transmembrane</keyword>
<dbReference type="Gene3D" id="3.40.50.300">
    <property type="entry name" value="P-loop containing nucleotide triphosphate hydrolases"/>
    <property type="match status" value="2"/>
</dbReference>
<evidence type="ECO:0000313" key="5">
    <source>
        <dbReference type="Proteomes" id="UP000051155"/>
    </source>
</evidence>
<dbReference type="OrthoDB" id="9764467at2"/>
<evidence type="ECO:0000256" key="2">
    <source>
        <dbReference type="SAM" id="Phobius"/>
    </source>
</evidence>
<feature type="coiled-coil region" evidence="1">
    <location>
        <begin position="183"/>
        <end position="244"/>
    </location>
</feature>
<keyword evidence="2" id="KW-0472">Membrane</keyword>
<dbReference type="PATRIC" id="fig|1423812.3.peg.1390"/>
<comment type="caution">
    <text evidence="4">The sequence shown here is derived from an EMBL/GenBank/DDBJ whole genome shotgun (WGS) entry which is preliminary data.</text>
</comment>
<dbReference type="AlphaFoldDB" id="A0A0R1Q2B7"/>
<evidence type="ECO:0000313" key="4">
    <source>
        <dbReference type="EMBL" id="KRL38588.1"/>
    </source>
</evidence>
<dbReference type="PANTHER" id="PTHR41259:SF1">
    <property type="entry name" value="DOUBLE-STRAND BREAK REPAIR RAD50 ATPASE, PUTATIVE-RELATED"/>
    <property type="match status" value="1"/>
</dbReference>
<keyword evidence="5" id="KW-1185">Reference proteome</keyword>
<gene>
    <name evidence="4" type="ORF">FD20_GL001304</name>
</gene>
<dbReference type="EMBL" id="AZEG01000003">
    <property type="protein sequence ID" value="KRL38588.1"/>
    <property type="molecule type" value="Genomic_DNA"/>
</dbReference>
<dbReference type="Pfam" id="PF13514">
    <property type="entry name" value="AAA_27"/>
    <property type="match status" value="1"/>
</dbReference>
<feature type="domain" description="YhaN AAA" evidence="3">
    <location>
        <begin position="1"/>
        <end position="202"/>
    </location>
</feature>
<feature type="coiled-coil region" evidence="1">
    <location>
        <begin position="282"/>
        <end position="358"/>
    </location>
</feature>
<accession>A0A0R1Q2B7</accession>
<dbReference type="InterPro" id="IPR038734">
    <property type="entry name" value="YhaN_AAA"/>
</dbReference>
<feature type="transmembrane region" description="Helical" evidence="2">
    <location>
        <begin position="411"/>
        <end position="431"/>
    </location>
</feature>